<feature type="region of interest" description="Disordered" evidence="1">
    <location>
        <begin position="407"/>
        <end position="451"/>
    </location>
</feature>
<feature type="compositionally biased region" description="Low complexity" evidence="1">
    <location>
        <begin position="944"/>
        <end position="960"/>
    </location>
</feature>
<organism evidence="2">
    <name type="scientific">Neobodo designis</name>
    <name type="common">Flagellated protozoan</name>
    <name type="synonym">Bodo designis</name>
    <dbReference type="NCBI Taxonomy" id="312471"/>
    <lineage>
        <taxon>Eukaryota</taxon>
        <taxon>Discoba</taxon>
        <taxon>Euglenozoa</taxon>
        <taxon>Kinetoplastea</taxon>
        <taxon>Metakinetoplastina</taxon>
        <taxon>Neobodonida</taxon>
        <taxon>Neobodo</taxon>
    </lineage>
</organism>
<proteinExistence type="predicted"/>
<feature type="compositionally biased region" description="Basic residues" evidence="1">
    <location>
        <begin position="1004"/>
        <end position="1015"/>
    </location>
</feature>
<evidence type="ECO:0000256" key="1">
    <source>
        <dbReference type="SAM" id="MobiDB-lite"/>
    </source>
</evidence>
<feature type="region of interest" description="Disordered" evidence="1">
    <location>
        <begin position="835"/>
        <end position="855"/>
    </location>
</feature>
<evidence type="ECO:0008006" key="3">
    <source>
        <dbReference type="Google" id="ProtNLM"/>
    </source>
</evidence>
<name>A0A7S1MHC7_NEODS</name>
<gene>
    <name evidence="2" type="ORF">NDES1114_LOCUS21782</name>
</gene>
<evidence type="ECO:0000313" key="2">
    <source>
        <dbReference type="EMBL" id="CAD9129713.1"/>
    </source>
</evidence>
<reference evidence="2" key="1">
    <citation type="submission" date="2021-01" db="EMBL/GenBank/DDBJ databases">
        <authorList>
            <person name="Corre E."/>
            <person name="Pelletier E."/>
            <person name="Niang G."/>
            <person name="Scheremetjew M."/>
            <person name="Finn R."/>
            <person name="Kale V."/>
            <person name="Holt S."/>
            <person name="Cochrane G."/>
            <person name="Meng A."/>
            <person name="Brown T."/>
            <person name="Cohen L."/>
        </authorList>
    </citation>
    <scope>NUCLEOTIDE SEQUENCE</scope>
    <source>
        <strain evidence="2">CCAP 1951/1</strain>
    </source>
</reference>
<feature type="compositionally biased region" description="Basic and acidic residues" evidence="1">
    <location>
        <begin position="439"/>
        <end position="448"/>
    </location>
</feature>
<dbReference type="AlphaFoldDB" id="A0A7S1MHC7"/>
<protein>
    <recommendedName>
        <fullName evidence="3">Band 7 domain-containing protein</fullName>
    </recommendedName>
</protein>
<sequence length="1015" mass="111060">MARVEAKKLEDLKGVGGHGIGPHSRKDERDIIEAIAAGLPGVVHDFADISFAPNAKGIQDVLDIINEGKECPAVKAPFGTQVGHGAIGLIRCNGEITAVGRGTYLLPNPRAAFAEVVQLDRLDHVRVDELTILRVPKEDLALCTWGNRPVVVAAGQGNGFVVLHDAFFRFDRTVSVNTPHIQHGILHILRVNKGNYAKVVSDGLPALLPSGRHIYMNDTFEFEGYEDIAKTDCIQHRTITRLDVRAEMFALVWIDNLPYCIRDHGVYLIDSVAFKFSRFISMNRRAIEHGSLLWLNVVEDAWAVVRDHGDLRVLDSGTYEFNDPNVRFVGLFNRQQRSIDLGGRGANRSQTSEFVDVDIVAVCFYFVRDPIRMLKTIGNYDKMERFLDEYLSAALANELRKSSVLELGDKGTKKQGGGKKGNESRSTFEQEASMSRTPPHREPTHVAGEDDDGAAIAATNVELDDASSSDDSADDDSDMAFMDRIASRVHRVLHRYILREYGVEIDQLRINDVKVVDAHLRHLLSQQSIEVSAINAQIANLETQKRMQLSRAQTRAEGEKSQIAAEMDSIRKRAETQARATVAAARAKAEALKVEMDAQAGGMRLIAEAEAERLRLMGEADAERVALVGQTQFGREFALARMQAEAFRDAMSGMTQIVNFSGGLDPEGGGAGARGMVFNPGDAPPCAGTWHGEELQYVATREAFLEALDEEERAKVAAGAMGAVRSTSTVAILSVPDEETVAAAFADIVRATGGGEPNYLSALDGDAFARLVRRVFPSWPRDKQREPVNAYIQTQMSQDEGVSWPALQRALWFVCHYGNLLSLLARFDNVATAAGAGGGGKRGGPAKSEETGERLVTSDDLQAANTLLGIREDLKSLFTILHGHTRGGVPISELAVWMAGAGPKQIDSYQKPFNGRRFGASAAQVARHRPTSASATDKRGPGGSHQQQRQQQQHGRSSHTSRNDSHSRSPQGRYNPDRSGDGAAAAAPDDDESFDWATLEHVGTHRRSTRRSSRR</sequence>
<dbReference type="EMBL" id="HBGF01032562">
    <property type="protein sequence ID" value="CAD9129713.1"/>
    <property type="molecule type" value="Transcribed_RNA"/>
</dbReference>
<accession>A0A7S1MHC7</accession>
<feature type="region of interest" description="Disordered" evidence="1">
    <location>
        <begin position="920"/>
        <end position="1015"/>
    </location>
</feature>